<dbReference type="Gene3D" id="3.40.50.300">
    <property type="entry name" value="P-loop containing nucleotide triphosphate hydrolases"/>
    <property type="match status" value="1"/>
</dbReference>
<dbReference type="Pfam" id="PF01695">
    <property type="entry name" value="IstB_IS21"/>
    <property type="match status" value="1"/>
</dbReference>
<dbReference type="AlphaFoldDB" id="A0A6M3JMT9"/>
<proteinExistence type="predicted"/>
<accession>A0A6M3JMT9</accession>
<name>A0A6M3JMT9_9ZZZZ</name>
<evidence type="ECO:0000259" key="1">
    <source>
        <dbReference type="Pfam" id="PF01695"/>
    </source>
</evidence>
<dbReference type="PANTHER" id="PTHR30050">
    <property type="entry name" value="CHROMOSOMAL REPLICATION INITIATOR PROTEIN DNAA"/>
    <property type="match status" value="1"/>
</dbReference>
<feature type="domain" description="IstB-like ATP-binding" evidence="1">
    <location>
        <begin position="141"/>
        <end position="293"/>
    </location>
</feature>
<reference evidence="2" key="1">
    <citation type="submission" date="2020-03" db="EMBL/GenBank/DDBJ databases">
        <title>The deep terrestrial virosphere.</title>
        <authorList>
            <person name="Holmfeldt K."/>
            <person name="Nilsson E."/>
            <person name="Simone D."/>
            <person name="Lopez-Fernandez M."/>
            <person name="Wu X."/>
            <person name="de Brujin I."/>
            <person name="Lundin D."/>
            <person name="Andersson A."/>
            <person name="Bertilsson S."/>
            <person name="Dopson M."/>
        </authorList>
    </citation>
    <scope>NUCLEOTIDE SEQUENCE</scope>
    <source>
        <strain evidence="2">MM415A03908</strain>
    </source>
</reference>
<dbReference type="SUPFAM" id="SSF52540">
    <property type="entry name" value="P-loop containing nucleoside triphosphate hydrolases"/>
    <property type="match status" value="1"/>
</dbReference>
<dbReference type="GO" id="GO:0005524">
    <property type="term" value="F:ATP binding"/>
    <property type="evidence" value="ECO:0007669"/>
    <property type="project" value="UniProtKB-KW"/>
</dbReference>
<dbReference type="InterPro" id="IPR002611">
    <property type="entry name" value="IstB_ATP-bd"/>
</dbReference>
<keyword evidence="2" id="KW-0067">ATP-binding</keyword>
<dbReference type="GO" id="GO:0006260">
    <property type="term" value="P:DNA replication"/>
    <property type="evidence" value="ECO:0007669"/>
    <property type="project" value="TreeGrafter"/>
</dbReference>
<organism evidence="2">
    <name type="scientific">viral metagenome</name>
    <dbReference type="NCBI Taxonomy" id="1070528"/>
    <lineage>
        <taxon>unclassified sequences</taxon>
        <taxon>metagenomes</taxon>
        <taxon>organismal metagenomes</taxon>
    </lineage>
</organism>
<dbReference type="EMBL" id="MT141770">
    <property type="protein sequence ID" value="QJA70177.1"/>
    <property type="molecule type" value="Genomic_DNA"/>
</dbReference>
<evidence type="ECO:0000313" key="2">
    <source>
        <dbReference type="EMBL" id="QJA70177.1"/>
    </source>
</evidence>
<sequence>MAEDIIKELRVCKDPDCKKEYTAEIINCMGVRILKGMGYCPDHARKMYEIAEIKDREKTAGEIVSKRRFWREVKSGIPSKFMYEDLSTFNAYRADCMGLKKAFDRCVEYVENWPFPDKEGNPYRYWLGYPSVLFYSKDSWGIGKSHLACAVAHGILNRWMGQPMACPVKFVSEYDIFSRIQKTYNYNQEESHILPSEADIINDLTAVPLLIIDDIGKRQPKDLRFVQRIYFSIIDGRYKSQRPVVLTANLNAGELKTYLGRGNEDEATYDRIFEMIGGKVIHMEGPSYRRENKV</sequence>
<dbReference type="PANTHER" id="PTHR30050:SF4">
    <property type="entry name" value="ATP-BINDING PROTEIN RV3427C IN INSERTION SEQUENCE-RELATED"/>
    <property type="match status" value="1"/>
</dbReference>
<protein>
    <submittedName>
        <fullName evidence="2">Putative IstB domain protein ATP-binding protein</fullName>
    </submittedName>
</protein>
<dbReference type="InterPro" id="IPR027417">
    <property type="entry name" value="P-loop_NTPase"/>
</dbReference>
<keyword evidence="2" id="KW-0547">Nucleotide-binding</keyword>
<gene>
    <name evidence="2" type="ORF">MM415A03908_0004</name>
</gene>